<evidence type="ECO:0000259" key="6">
    <source>
        <dbReference type="Pfam" id="PF23559"/>
    </source>
</evidence>
<dbReference type="InterPro" id="IPR055414">
    <property type="entry name" value="LRR_R13L4/SHOC2-like"/>
</dbReference>
<organism evidence="8 9">
    <name type="scientific">Arachis duranensis</name>
    <name type="common">Wild peanut</name>
    <dbReference type="NCBI Taxonomy" id="130453"/>
    <lineage>
        <taxon>Eukaryota</taxon>
        <taxon>Viridiplantae</taxon>
        <taxon>Streptophyta</taxon>
        <taxon>Embryophyta</taxon>
        <taxon>Tracheophyta</taxon>
        <taxon>Spermatophyta</taxon>
        <taxon>Magnoliopsida</taxon>
        <taxon>eudicotyledons</taxon>
        <taxon>Gunneridae</taxon>
        <taxon>Pentapetalae</taxon>
        <taxon>rosids</taxon>
        <taxon>fabids</taxon>
        <taxon>Fabales</taxon>
        <taxon>Fabaceae</taxon>
        <taxon>Papilionoideae</taxon>
        <taxon>50 kb inversion clade</taxon>
        <taxon>dalbergioids sensu lato</taxon>
        <taxon>Dalbergieae</taxon>
        <taxon>Pterocarpus clade</taxon>
        <taxon>Arachis</taxon>
    </lineage>
</organism>
<keyword evidence="8" id="KW-1185">Reference proteome</keyword>
<evidence type="ECO:0000313" key="8">
    <source>
        <dbReference type="Proteomes" id="UP000515211"/>
    </source>
</evidence>
<dbReference type="Pfam" id="PF00931">
    <property type="entry name" value="NB-ARC"/>
    <property type="match status" value="1"/>
</dbReference>
<evidence type="ECO:0000259" key="4">
    <source>
        <dbReference type="Pfam" id="PF00931"/>
    </source>
</evidence>
<dbReference type="InterPro" id="IPR027417">
    <property type="entry name" value="P-loop_NTPase"/>
</dbReference>
<proteinExistence type="predicted"/>
<dbReference type="SUPFAM" id="SSF52058">
    <property type="entry name" value="L domain-like"/>
    <property type="match status" value="1"/>
</dbReference>
<feature type="domain" description="Disease resistance protein winged helix" evidence="6">
    <location>
        <begin position="461"/>
        <end position="532"/>
    </location>
</feature>
<dbReference type="InterPro" id="IPR041118">
    <property type="entry name" value="Rx_N"/>
</dbReference>
<dbReference type="OrthoDB" id="3027644at2759"/>
<dbReference type="KEGG" id="adu:107477359"/>
<dbReference type="InterPro" id="IPR036388">
    <property type="entry name" value="WH-like_DNA-bd_sf"/>
</dbReference>
<keyword evidence="3" id="KW-0611">Plant defense</keyword>
<dbReference type="PANTHER" id="PTHR23155">
    <property type="entry name" value="DISEASE RESISTANCE PROTEIN RP"/>
    <property type="match status" value="1"/>
</dbReference>
<dbReference type="GO" id="GO:0098542">
    <property type="term" value="P:defense response to other organism"/>
    <property type="evidence" value="ECO:0007669"/>
    <property type="project" value="TreeGrafter"/>
</dbReference>
<reference evidence="8" key="1">
    <citation type="journal article" date="2016" name="Nat. Genet.">
        <title>The genome sequences of Arachis duranensis and Arachis ipaensis, the diploid ancestors of cultivated peanut.</title>
        <authorList>
            <person name="Bertioli D.J."/>
            <person name="Cannon S.B."/>
            <person name="Froenicke L."/>
            <person name="Huang G."/>
            <person name="Farmer A.D."/>
            <person name="Cannon E.K."/>
            <person name="Liu X."/>
            <person name="Gao D."/>
            <person name="Clevenger J."/>
            <person name="Dash S."/>
            <person name="Ren L."/>
            <person name="Moretzsohn M.C."/>
            <person name="Shirasawa K."/>
            <person name="Huang W."/>
            <person name="Vidigal B."/>
            <person name="Abernathy B."/>
            <person name="Chu Y."/>
            <person name="Niederhuth C.E."/>
            <person name="Umale P."/>
            <person name="Araujo A.C."/>
            <person name="Kozik A."/>
            <person name="Kim K.D."/>
            <person name="Burow M.D."/>
            <person name="Varshney R.K."/>
            <person name="Wang X."/>
            <person name="Zhang X."/>
            <person name="Barkley N."/>
            <person name="Guimaraes P.M."/>
            <person name="Isobe S."/>
            <person name="Guo B."/>
            <person name="Liao B."/>
            <person name="Stalker H.T."/>
            <person name="Schmitz R.J."/>
            <person name="Scheffler B.E."/>
            <person name="Leal-Bertioli S.C."/>
            <person name="Xun X."/>
            <person name="Jackson S.A."/>
            <person name="Michelmore R."/>
            <person name="Ozias-Akins P."/>
        </authorList>
    </citation>
    <scope>NUCLEOTIDE SEQUENCE [LARGE SCALE GENOMIC DNA]</scope>
    <source>
        <strain evidence="8">cv. V14167</strain>
    </source>
</reference>
<dbReference type="PRINTS" id="PR00364">
    <property type="entry name" value="DISEASERSIST"/>
</dbReference>
<evidence type="ECO:0000313" key="9">
    <source>
        <dbReference type="RefSeq" id="XP_015952839.1"/>
    </source>
</evidence>
<keyword evidence="1" id="KW-0677">Repeat</keyword>
<dbReference type="InterPro" id="IPR038005">
    <property type="entry name" value="RX-like_CC"/>
</dbReference>
<evidence type="ECO:0000259" key="7">
    <source>
        <dbReference type="Pfam" id="PF23598"/>
    </source>
</evidence>
<dbReference type="Pfam" id="PF18052">
    <property type="entry name" value="Rx_N"/>
    <property type="match status" value="1"/>
</dbReference>
<feature type="domain" description="Disease resistance N-terminal" evidence="5">
    <location>
        <begin position="5"/>
        <end position="88"/>
    </location>
</feature>
<feature type="domain" description="Disease resistance R13L4/SHOC-2-like LRR" evidence="7">
    <location>
        <begin position="595"/>
        <end position="931"/>
    </location>
</feature>
<dbReference type="Gene3D" id="1.10.10.10">
    <property type="entry name" value="Winged helix-like DNA-binding domain superfamily/Winged helix DNA-binding domain"/>
    <property type="match status" value="1"/>
</dbReference>
<dbReference type="InterPro" id="IPR002182">
    <property type="entry name" value="NB-ARC"/>
</dbReference>
<dbReference type="InterPro" id="IPR044974">
    <property type="entry name" value="Disease_R_plants"/>
</dbReference>
<gene>
    <name evidence="9" type="primary">LOC107477359</name>
</gene>
<dbReference type="InterPro" id="IPR058922">
    <property type="entry name" value="WHD_DRP"/>
</dbReference>
<dbReference type="RefSeq" id="XP_015952839.1">
    <property type="nucleotide sequence ID" value="XM_016097353.3"/>
</dbReference>
<dbReference type="GeneID" id="107477359"/>
<evidence type="ECO:0000256" key="2">
    <source>
        <dbReference type="ARBA" id="ARBA00022741"/>
    </source>
</evidence>
<protein>
    <submittedName>
        <fullName evidence="9">Disease resistance RPP13-like protein 3</fullName>
    </submittedName>
</protein>
<evidence type="ECO:0000256" key="3">
    <source>
        <dbReference type="ARBA" id="ARBA00022821"/>
    </source>
</evidence>
<dbReference type="Gene3D" id="1.20.5.4130">
    <property type="match status" value="1"/>
</dbReference>
<dbReference type="SUPFAM" id="SSF52540">
    <property type="entry name" value="P-loop containing nucleoside triphosphate hydrolases"/>
    <property type="match status" value="1"/>
</dbReference>
<feature type="domain" description="NB-ARC" evidence="4">
    <location>
        <begin position="171"/>
        <end position="377"/>
    </location>
</feature>
<dbReference type="FunFam" id="1.10.8.430:FF:000003">
    <property type="entry name" value="Probable disease resistance protein At5g66910"/>
    <property type="match status" value="1"/>
</dbReference>
<dbReference type="Pfam" id="PF23598">
    <property type="entry name" value="LRR_14"/>
    <property type="match status" value="1"/>
</dbReference>
<dbReference type="AlphaFoldDB" id="A0A6P4CKZ9"/>
<dbReference type="FunFam" id="1.10.10.10:FF:000322">
    <property type="entry name" value="Probable disease resistance protein At1g63360"/>
    <property type="match status" value="1"/>
</dbReference>
<reference evidence="9" key="2">
    <citation type="submission" date="2025-08" db="UniProtKB">
        <authorList>
            <consortium name="RefSeq"/>
        </authorList>
    </citation>
    <scope>IDENTIFICATION</scope>
    <source>
        <tissue evidence="9">Whole plant</tissue>
    </source>
</reference>
<accession>A0A6P4CKZ9</accession>
<name>A0A6P4CKZ9_ARADU</name>
<sequence length="956" mass="109366">MADSVISFVLANLSNLLAREANLLCGVDGRVRSLQNELSIINAFLKSSERKTKKDIDKEVLRQVRDAAHEAEDVIDTFVVNVAMHRCRTMLGKMLRGFEHGKLLRDVAVKIDSIKATVNDIRDNKMKLSDVFQQEGESSSAREDEERVLLLHKRRRNVEEHDVVGFVGESKAVIQRLKEESSRSNVVSIIGMGGLGKTTLARKVYNTDEVMSYFHCRAWVYVSNDCRVKELLLRLINCLMPNAESELGKKKKGKKHKRIQKPGDLSSLAVDELKLMVRKIQPGNLSSLGVDELKLRVWNFLRMKKYLVVLDDLWKTKDWDDVKDAFPNDNNGSKILITSRLKEVASHTSPYYPPYYLQLLGDHESWELFSRKVFRGEECPSDIEHLGKQMVKSCGGLPLSIVVLAGLLANKGKSYKEWSKVVGHVNWYLTQDETQVKDIVLKLSYDNLPRRLKPCFLYLGIYPEDCEISVRPLLQKWVAEGFIQHTGTRDVEEVAEDYLNELIDRSLVQASRVNVNGDVKSCRIHDLLRDLCITESKEDKLFEVCTNSNILGRSKPRRLSIQCGMRGYVSSSNNDHSCVRSLFCLDPKRYAFTHKEKKWLFKFFKLVRVLDLGQNVCSKLPSNLGLFIHLRYLRICTRGKVIPDSICTLENLQTLDIYGPDDATYLPRGVWNLKQLRHLKCRGIMILRGQHGSKAGDQVMWNLQTISLIKFNSEIARMIEKGRFPKLRKLGLHISSVKKNNVHELLSTLRRLTHLNKLTLSFKRKSEWPPVRTKYEHMERKIGLKPIELLQSLQQLSNLRTLEVRRALDLATCDIAFPACITKLTLRGISFMNDDGVSAIGNLTTLRCLRLEGVHRFRFSFEINCSAGSFSQLQVFEMEWLNVHKWKLGNGAMPCLQTLLIKECTRLDQLPQQLWSLTSLRQVQVVIPSQALSHALANLEMKDGCELIISENPEVV</sequence>
<keyword evidence="2" id="KW-0547">Nucleotide-binding</keyword>
<dbReference type="Proteomes" id="UP000515211">
    <property type="component" value="Chromosome 3"/>
</dbReference>
<dbReference type="Gene3D" id="3.40.50.300">
    <property type="entry name" value="P-loop containing nucleotide triphosphate hydrolases"/>
    <property type="match status" value="1"/>
</dbReference>
<dbReference type="InterPro" id="IPR032675">
    <property type="entry name" value="LRR_dom_sf"/>
</dbReference>
<evidence type="ECO:0000256" key="1">
    <source>
        <dbReference type="ARBA" id="ARBA00022737"/>
    </source>
</evidence>
<dbReference type="InterPro" id="IPR042197">
    <property type="entry name" value="Apaf_helical"/>
</dbReference>
<dbReference type="CDD" id="cd14798">
    <property type="entry name" value="RX-CC_like"/>
    <property type="match status" value="1"/>
</dbReference>
<dbReference type="PANTHER" id="PTHR23155:SF1193">
    <property type="entry name" value="DISEASE RESISTANCE PROTEIN RPP13-RELATED"/>
    <property type="match status" value="1"/>
</dbReference>
<dbReference type="GO" id="GO:0043531">
    <property type="term" value="F:ADP binding"/>
    <property type="evidence" value="ECO:0007669"/>
    <property type="project" value="InterPro"/>
</dbReference>
<dbReference type="Gene3D" id="3.80.10.10">
    <property type="entry name" value="Ribonuclease Inhibitor"/>
    <property type="match status" value="1"/>
</dbReference>
<dbReference type="Pfam" id="PF23559">
    <property type="entry name" value="WHD_DRP"/>
    <property type="match status" value="1"/>
</dbReference>
<evidence type="ECO:0000259" key="5">
    <source>
        <dbReference type="Pfam" id="PF18052"/>
    </source>
</evidence>
<dbReference type="Gene3D" id="1.10.8.430">
    <property type="entry name" value="Helical domain of apoptotic protease-activating factors"/>
    <property type="match status" value="1"/>
</dbReference>